<feature type="compositionally biased region" description="Polar residues" evidence="1">
    <location>
        <begin position="322"/>
        <end position="333"/>
    </location>
</feature>
<proteinExistence type="predicted"/>
<feature type="compositionally biased region" description="Polar residues" evidence="1">
    <location>
        <begin position="1"/>
        <end position="11"/>
    </location>
</feature>
<feature type="region of interest" description="Disordered" evidence="1">
    <location>
        <begin position="322"/>
        <end position="342"/>
    </location>
</feature>
<feature type="region of interest" description="Disordered" evidence="1">
    <location>
        <begin position="432"/>
        <end position="478"/>
    </location>
</feature>
<protein>
    <submittedName>
        <fullName evidence="2">Uncharacterized protein</fullName>
    </submittedName>
</protein>
<reference evidence="2 3" key="1">
    <citation type="submission" date="2015-07" db="EMBL/GenBank/DDBJ databases">
        <title>The genome of Dufourea novaeangliae.</title>
        <authorList>
            <person name="Pan H."/>
            <person name="Kapheim K."/>
        </authorList>
    </citation>
    <scope>NUCLEOTIDE SEQUENCE [LARGE SCALE GENOMIC DNA]</scope>
    <source>
        <strain evidence="2">0120121106</strain>
        <tissue evidence="2">Whole body</tissue>
    </source>
</reference>
<feature type="compositionally biased region" description="Basic and acidic residues" evidence="1">
    <location>
        <begin position="432"/>
        <end position="443"/>
    </location>
</feature>
<evidence type="ECO:0000313" key="2">
    <source>
        <dbReference type="EMBL" id="KZC11334.1"/>
    </source>
</evidence>
<feature type="region of interest" description="Disordered" evidence="1">
    <location>
        <begin position="221"/>
        <end position="285"/>
    </location>
</feature>
<feature type="region of interest" description="Disordered" evidence="1">
    <location>
        <begin position="141"/>
        <end position="169"/>
    </location>
</feature>
<feature type="compositionally biased region" description="Basic and acidic residues" evidence="1">
    <location>
        <begin position="266"/>
        <end position="285"/>
    </location>
</feature>
<dbReference type="Proteomes" id="UP000076502">
    <property type="component" value="Unassembled WGS sequence"/>
</dbReference>
<feature type="compositionally biased region" description="Polar residues" evidence="1">
    <location>
        <begin position="245"/>
        <end position="264"/>
    </location>
</feature>
<dbReference type="EMBL" id="KQ434908">
    <property type="protein sequence ID" value="KZC11334.1"/>
    <property type="molecule type" value="Genomic_DNA"/>
</dbReference>
<feature type="compositionally biased region" description="Polar residues" evidence="1">
    <location>
        <begin position="152"/>
        <end position="161"/>
    </location>
</feature>
<feature type="compositionally biased region" description="Basic and acidic residues" evidence="1">
    <location>
        <begin position="224"/>
        <end position="234"/>
    </location>
</feature>
<name>A0A154PIM8_DUFNO</name>
<feature type="compositionally biased region" description="Basic and acidic residues" evidence="1">
    <location>
        <begin position="25"/>
        <end position="34"/>
    </location>
</feature>
<accession>A0A154PIM8</accession>
<organism evidence="2 3">
    <name type="scientific">Dufourea novaeangliae</name>
    <name type="common">Sweat bee</name>
    <dbReference type="NCBI Taxonomy" id="178035"/>
    <lineage>
        <taxon>Eukaryota</taxon>
        <taxon>Metazoa</taxon>
        <taxon>Ecdysozoa</taxon>
        <taxon>Arthropoda</taxon>
        <taxon>Hexapoda</taxon>
        <taxon>Insecta</taxon>
        <taxon>Pterygota</taxon>
        <taxon>Neoptera</taxon>
        <taxon>Endopterygota</taxon>
        <taxon>Hymenoptera</taxon>
        <taxon>Apocrita</taxon>
        <taxon>Aculeata</taxon>
        <taxon>Apoidea</taxon>
        <taxon>Anthophila</taxon>
        <taxon>Halictidae</taxon>
        <taxon>Rophitinae</taxon>
        <taxon>Dufourea</taxon>
    </lineage>
</organism>
<evidence type="ECO:0000313" key="3">
    <source>
        <dbReference type="Proteomes" id="UP000076502"/>
    </source>
</evidence>
<gene>
    <name evidence="2" type="ORF">WN55_02569</name>
</gene>
<dbReference type="AlphaFoldDB" id="A0A154PIM8"/>
<sequence>MTLQRSNNQLHTPYAPSKPITRSEPQTKKSEKIILDETQGVGPKCAGIGQQQPASQSARHASLPSQFREICPTLLNKLPTAVRERPGRVTRVSRLDFRVLRSLCDRDMDAFRFTVNRMNLLETEEERCLATDGKDRLATTLHEEEDEEEQQRWTTSPSSLRSCRELSGSRDRDAGHKLLIGTPNNNTSNVHILKVLRSTHRGQLTPNDLELEIYPDFPKKEKKKLVDRVPDPRSSDFPAIKDANQESQFSHQNLDTKNAQNPLDSQDAKRSRFRIEPDKPQVEVDPRLGSRRRDLGSRWIIARPWLPVIRETGSPEALASTHQNQDIQQTQRTRVPISKGQATKTLSTSGAYTVVGSIHTGFLGEPNGNAVRGQSATWGAQNTVSFHKIGRDIWDRSREHCPGPRSLLRDPQQIISPRISFIPKPSECCPDNKRAHSNQDHGIEITTPGIEETEPPEEREAAVTRRLSADNGFTSTSE</sequence>
<feature type="region of interest" description="Disordered" evidence="1">
    <location>
        <begin position="1"/>
        <end position="34"/>
    </location>
</feature>
<evidence type="ECO:0000256" key="1">
    <source>
        <dbReference type="SAM" id="MobiDB-lite"/>
    </source>
</evidence>
<keyword evidence="3" id="KW-1185">Reference proteome</keyword>